<accession>Q16S45</accession>
<dbReference type="STRING" id="7159.Q16S45"/>
<reference evidence="2" key="2">
    <citation type="journal article" date="2007" name="Science">
        <title>Genome sequence of Aedes aegypti, a major arbovirus vector.</title>
        <authorList>
            <person name="Nene V."/>
            <person name="Wortman J.R."/>
            <person name="Lawson D."/>
            <person name="Haas B."/>
            <person name="Kodira C."/>
            <person name="Tu Z.J."/>
            <person name="Loftus B."/>
            <person name="Xi Z."/>
            <person name="Megy K."/>
            <person name="Grabherr M."/>
            <person name="Ren Q."/>
            <person name="Zdobnov E.M."/>
            <person name="Lobo N.F."/>
            <person name="Campbell K.S."/>
            <person name="Brown S.E."/>
            <person name="Bonaldo M.F."/>
            <person name="Zhu J."/>
            <person name="Sinkins S.P."/>
            <person name="Hogenkamp D.G."/>
            <person name="Amedeo P."/>
            <person name="Arensburger P."/>
            <person name="Atkinson P.W."/>
            <person name="Bidwell S."/>
            <person name="Biedler J."/>
            <person name="Birney E."/>
            <person name="Bruggner R.V."/>
            <person name="Costas J."/>
            <person name="Coy M.R."/>
            <person name="Crabtree J."/>
            <person name="Crawford M."/>
            <person name="Debruyn B."/>
            <person name="Decaprio D."/>
            <person name="Eiglmeier K."/>
            <person name="Eisenstadt E."/>
            <person name="El-Dorry H."/>
            <person name="Gelbart W.M."/>
            <person name="Gomes S.L."/>
            <person name="Hammond M."/>
            <person name="Hannick L.I."/>
            <person name="Hogan J.R."/>
            <person name="Holmes M.H."/>
            <person name="Jaffe D."/>
            <person name="Johnston J.S."/>
            <person name="Kennedy R.C."/>
            <person name="Koo H."/>
            <person name="Kravitz S."/>
            <person name="Kriventseva E.V."/>
            <person name="Kulp D."/>
            <person name="Labutti K."/>
            <person name="Lee E."/>
            <person name="Li S."/>
            <person name="Lovin D.D."/>
            <person name="Mao C."/>
            <person name="Mauceli E."/>
            <person name="Menck C.F."/>
            <person name="Miller J.R."/>
            <person name="Montgomery P."/>
            <person name="Mori A."/>
            <person name="Nascimento A.L."/>
            <person name="Naveira H.F."/>
            <person name="Nusbaum C."/>
            <person name="O'leary S."/>
            <person name="Orvis J."/>
            <person name="Pertea M."/>
            <person name="Quesneville H."/>
            <person name="Reidenbach K.R."/>
            <person name="Rogers Y.H."/>
            <person name="Roth C.W."/>
            <person name="Schneider J.R."/>
            <person name="Schatz M."/>
            <person name="Shumway M."/>
            <person name="Stanke M."/>
            <person name="Stinson E.O."/>
            <person name="Tubio J.M."/>
            <person name="Vanzee J.P."/>
            <person name="Verjovski-Almeida S."/>
            <person name="Werner D."/>
            <person name="White O."/>
            <person name="Wyder S."/>
            <person name="Zeng Q."/>
            <person name="Zhao Q."/>
            <person name="Zhao Y."/>
            <person name="Hill C.A."/>
            <person name="Raikhel A.S."/>
            <person name="Soares M.B."/>
            <person name="Knudson D.L."/>
            <person name="Lee N.H."/>
            <person name="Galagan J."/>
            <person name="Salzberg S.L."/>
            <person name="Paulsen I.T."/>
            <person name="Dimopoulos G."/>
            <person name="Collins F.H."/>
            <person name="Birren B."/>
            <person name="Fraser-Liggett C.M."/>
            <person name="Severson D.W."/>
        </authorList>
    </citation>
    <scope>NUCLEOTIDE SEQUENCE [LARGE SCALE GENOMIC DNA]</scope>
    <source>
        <strain evidence="2">Liverpool</strain>
    </source>
</reference>
<dbReference type="AlphaFoldDB" id="Q16S45"/>
<dbReference type="PhylomeDB" id="Q16S45"/>
<dbReference type="EMBL" id="CH477684">
    <property type="protein sequence ID" value="EAT37279.1"/>
    <property type="molecule type" value="Genomic_DNA"/>
</dbReference>
<dbReference type="VEuPathDB" id="VectorBase:AAEL022743"/>
<protein>
    <submittedName>
        <fullName evidence="2">AAEL010708-PA</fullName>
    </submittedName>
</protein>
<dbReference type="Proteomes" id="UP000682892">
    <property type="component" value="Unassembled WGS sequence"/>
</dbReference>
<proteinExistence type="predicted"/>
<sequence length="178" mass="20294">MLNYSSELRFNGCCDRTFVGARMFQNRSFGNHCPGTTHRSKPSALRHRSPRRRRHFCEGVISRDIRSKHYFSNYTASTVAASSIAASLSGLKWDLRSGQSISYLVNKFTDLTGIEQEFICECMDKMEALFQEQRRRLPQSMHITSATATIVSQHLQQQQQSCVNFKCSSTTPTDVIEL</sequence>
<reference evidence="2" key="3">
    <citation type="submission" date="2012-09" db="EMBL/GenBank/DDBJ databases">
        <authorList>
            <consortium name="VectorBase"/>
        </authorList>
    </citation>
    <scope>NUCLEOTIDE SEQUENCE</scope>
    <source>
        <strain evidence="2">Liverpool</strain>
    </source>
</reference>
<dbReference type="HOGENOM" id="CLU_1511825_0_0_1"/>
<dbReference type="InterPro" id="IPR004367">
    <property type="entry name" value="Cyclin_C-dom"/>
</dbReference>
<feature type="domain" description="Cyclin C-terminal" evidence="1">
    <location>
        <begin position="69"/>
        <end position="135"/>
    </location>
</feature>
<name>Q16S45_AEDAE</name>
<dbReference type="Pfam" id="PF02984">
    <property type="entry name" value="Cyclin_C"/>
    <property type="match status" value="1"/>
</dbReference>
<organism evidence="2 3">
    <name type="scientific">Aedes aegypti</name>
    <name type="common">Yellowfever mosquito</name>
    <name type="synonym">Culex aegypti</name>
    <dbReference type="NCBI Taxonomy" id="7159"/>
    <lineage>
        <taxon>Eukaryota</taxon>
        <taxon>Metazoa</taxon>
        <taxon>Ecdysozoa</taxon>
        <taxon>Arthropoda</taxon>
        <taxon>Hexapoda</taxon>
        <taxon>Insecta</taxon>
        <taxon>Pterygota</taxon>
        <taxon>Neoptera</taxon>
        <taxon>Endopterygota</taxon>
        <taxon>Diptera</taxon>
        <taxon>Nematocera</taxon>
        <taxon>Culicoidea</taxon>
        <taxon>Culicidae</taxon>
        <taxon>Culicinae</taxon>
        <taxon>Aedini</taxon>
        <taxon>Aedes</taxon>
        <taxon>Stegomyia</taxon>
    </lineage>
</organism>
<dbReference type="OMA" id="CEGVISR"/>
<dbReference type="PaxDb" id="7159-AAEL010708-PA"/>
<evidence type="ECO:0000313" key="3">
    <source>
        <dbReference type="Proteomes" id="UP000682892"/>
    </source>
</evidence>
<evidence type="ECO:0000259" key="1">
    <source>
        <dbReference type="Pfam" id="PF02984"/>
    </source>
</evidence>
<dbReference type="Gene3D" id="1.10.472.10">
    <property type="entry name" value="Cyclin-like"/>
    <property type="match status" value="1"/>
</dbReference>
<gene>
    <name evidence="2" type="ORF">AaeL_AAEL010708</name>
</gene>
<dbReference type="eggNOG" id="KOG0656">
    <property type="taxonomic scope" value="Eukaryota"/>
</dbReference>
<evidence type="ECO:0000313" key="2">
    <source>
        <dbReference type="EMBL" id="EAT37279.1"/>
    </source>
</evidence>
<reference evidence="2" key="1">
    <citation type="submission" date="2005-10" db="EMBL/GenBank/DDBJ databases">
        <authorList>
            <person name="Loftus B.J."/>
            <person name="Nene V.M."/>
            <person name="Hannick L.I."/>
            <person name="Bidwell S."/>
            <person name="Haas B."/>
            <person name="Amedeo P."/>
            <person name="Orvis J."/>
            <person name="Wortman J.R."/>
            <person name="White O.R."/>
            <person name="Salzberg S."/>
            <person name="Shumway M."/>
            <person name="Koo H."/>
            <person name="Zhao Y."/>
            <person name="Holmes M."/>
            <person name="Miller J."/>
            <person name="Schatz M."/>
            <person name="Pop M."/>
            <person name="Pai G."/>
            <person name="Utterback T."/>
            <person name="Rogers Y.-H."/>
            <person name="Kravitz S."/>
            <person name="Fraser C.M."/>
        </authorList>
    </citation>
    <scope>NUCLEOTIDE SEQUENCE</scope>
    <source>
        <strain evidence="2">Liverpool</strain>
    </source>
</reference>